<feature type="domain" description="CBS" evidence="7">
    <location>
        <begin position="286"/>
        <end position="346"/>
    </location>
</feature>
<dbReference type="Gene3D" id="3.10.580.10">
    <property type="entry name" value="CBS-domain"/>
    <property type="match status" value="2"/>
</dbReference>
<dbReference type="InterPro" id="IPR050511">
    <property type="entry name" value="AMPK_gamma/SDS23_families"/>
</dbReference>
<keyword evidence="9" id="KW-1185">Reference proteome</keyword>
<comment type="similarity">
    <text evidence="1">Belongs to the 5'-AMP-activated protein kinase gamma subunit family.</text>
</comment>
<dbReference type="InterPro" id="IPR000644">
    <property type="entry name" value="CBS_dom"/>
</dbReference>
<feature type="compositionally biased region" description="Polar residues" evidence="6">
    <location>
        <begin position="370"/>
        <end position="385"/>
    </location>
</feature>
<dbReference type="EMBL" id="JTDE01000280">
    <property type="protein sequence ID" value="KAF7261716.1"/>
    <property type="molecule type" value="Genomic_DNA"/>
</dbReference>
<reference evidence="8" key="1">
    <citation type="submission" date="2019-07" db="EMBL/GenBank/DDBJ databases">
        <title>Annotation for the trematode Paragonimus miyazaki's.</title>
        <authorList>
            <person name="Choi Y.-J."/>
        </authorList>
    </citation>
    <scope>NUCLEOTIDE SEQUENCE</scope>
    <source>
        <strain evidence="8">Japan</strain>
    </source>
</reference>
<dbReference type="Proteomes" id="UP000822476">
    <property type="component" value="Unassembled WGS sequence"/>
</dbReference>
<feature type="compositionally biased region" description="Acidic residues" evidence="6">
    <location>
        <begin position="358"/>
        <end position="369"/>
    </location>
</feature>
<evidence type="ECO:0000256" key="1">
    <source>
        <dbReference type="ARBA" id="ARBA00006750"/>
    </source>
</evidence>
<dbReference type="SMART" id="SM00116">
    <property type="entry name" value="CBS"/>
    <property type="match status" value="4"/>
</dbReference>
<protein>
    <recommendedName>
        <fullName evidence="7">CBS domain-containing protein</fullName>
    </recommendedName>
</protein>
<feature type="domain" description="CBS" evidence="7">
    <location>
        <begin position="201"/>
        <end position="265"/>
    </location>
</feature>
<evidence type="ECO:0000259" key="7">
    <source>
        <dbReference type="PROSITE" id="PS51371"/>
    </source>
</evidence>
<dbReference type="GO" id="GO:0005634">
    <property type="term" value="C:nucleus"/>
    <property type="evidence" value="ECO:0007669"/>
    <property type="project" value="TreeGrafter"/>
</dbReference>
<evidence type="ECO:0000256" key="6">
    <source>
        <dbReference type="SAM" id="MobiDB-lite"/>
    </source>
</evidence>
<dbReference type="InterPro" id="IPR046342">
    <property type="entry name" value="CBS_dom_sf"/>
</dbReference>
<proteinExistence type="inferred from homology"/>
<name>A0A8S9Z868_9TREM</name>
<dbReference type="SUPFAM" id="SSF54631">
    <property type="entry name" value="CBS-domain pair"/>
    <property type="match status" value="2"/>
</dbReference>
<keyword evidence="3 5" id="KW-0129">CBS domain</keyword>
<dbReference type="PANTHER" id="PTHR13780:SF35">
    <property type="entry name" value="LD22662P"/>
    <property type="match status" value="1"/>
</dbReference>
<feature type="domain" description="CBS" evidence="7">
    <location>
        <begin position="125"/>
        <end position="188"/>
    </location>
</feature>
<sequence>MHPLEKLNLSSRSKLGDHALLIAKAFKALIYNEIRAAPVWNSRSQSMTAMLTLTDFVNMLNLCWSTSDAGATEERWTKLEIDDFDKLTIQKWKETSIPKTSVSPANVINGLLRSVGLGSRPTSALFRRLITVDPEDNLLNALRLLSRFRLHHLPVIDCPQQRTGNVLYVLTQRVMLSYLYGKLAHLPQPRFLQSSLIDLNVGTFNRIAMVTLNTHLRDAMILFTQERVSALPVVDSLENRRLINLFSQHDVITLVLSGVYKNPDLTIQEWLEKCKTGTPPIKEQRIKPPVEVCLASNNLLFLINRLVKTGFRRLVIVNNLTDYRVEGVVTLTDVLRFTVLQQARTLNLHAQPSSVVEVVEERDEADETLDTNWNETTDTKSNPGKLQTPPRLIDTRRQTKARVASPTRQTSTQQAAAQSGSSRSANQVLGETPSTEGDKFERRMHVSFANKPRLDDAALPSA</sequence>
<dbReference type="GO" id="GO:0005737">
    <property type="term" value="C:cytoplasm"/>
    <property type="evidence" value="ECO:0007669"/>
    <property type="project" value="TreeGrafter"/>
</dbReference>
<dbReference type="AlphaFoldDB" id="A0A8S9Z868"/>
<dbReference type="GO" id="GO:0019887">
    <property type="term" value="F:protein kinase regulator activity"/>
    <property type="evidence" value="ECO:0007669"/>
    <property type="project" value="TreeGrafter"/>
</dbReference>
<dbReference type="GO" id="GO:0016208">
    <property type="term" value="F:AMP binding"/>
    <property type="evidence" value="ECO:0007669"/>
    <property type="project" value="TreeGrafter"/>
</dbReference>
<comment type="caution">
    <text evidence="8">The sequence shown here is derived from an EMBL/GenBank/DDBJ whole genome shotgun (WGS) entry which is preliminary data.</text>
</comment>
<evidence type="ECO:0000313" key="9">
    <source>
        <dbReference type="Proteomes" id="UP000822476"/>
    </source>
</evidence>
<feature type="compositionally biased region" description="Low complexity" evidence="6">
    <location>
        <begin position="404"/>
        <end position="427"/>
    </location>
</feature>
<dbReference type="GO" id="GO:0019901">
    <property type="term" value="F:protein kinase binding"/>
    <property type="evidence" value="ECO:0007669"/>
    <property type="project" value="TreeGrafter"/>
</dbReference>
<evidence type="ECO:0000313" key="8">
    <source>
        <dbReference type="EMBL" id="KAF7261716.1"/>
    </source>
</evidence>
<organism evidence="8 9">
    <name type="scientific">Paragonimus skrjabini miyazakii</name>
    <dbReference type="NCBI Taxonomy" id="59628"/>
    <lineage>
        <taxon>Eukaryota</taxon>
        <taxon>Metazoa</taxon>
        <taxon>Spiralia</taxon>
        <taxon>Lophotrochozoa</taxon>
        <taxon>Platyhelminthes</taxon>
        <taxon>Trematoda</taxon>
        <taxon>Digenea</taxon>
        <taxon>Plagiorchiida</taxon>
        <taxon>Troglotremata</taxon>
        <taxon>Troglotrematidae</taxon>
        <taxon>Paragonimus</taxon>
    </lineage>
</organism>
<dbReference type="PANTHER" id="PTHR13780">
    <property type="entry name" value="AMP-ACTIVATED PROTEIN KINASE, GAMMA REGULATORY SUBUNIT"/>
    <property type="match status" value="1"/>
</dbReference>
<dbReference type="GO" id="GO:0031588">
    <property type="term" value="C:nucleotide-activated protein kinase complex"/>
    <property type="evidence" value="ECO:0007669"/>
    <property type="project" value="TreeGrafter"/>
</dbReference>
<evidence type="ECO:0000256" key="4">
    <source>
        <dbReference type="ARBA" id="ARBA00025878"/>
    </source>
</evidence>
<accession>A0A8S9Z868</accession>
<keyword evidence="2" id="KW-0677">Repeat</keyword>
<dbReference type="Pfam" id="PF00571">
    <property type="entry name" value="CBS"/>
    <property type="match status" value="3"/>
</dbReference>
<feature type="region of interest" description="Disordered" evidence="6">
    <location>
        <begin position="357"/>
        <end position="462"/>
    </location>
</feature>
<comment type="subunit">
    <text evidence="4">AMPK is a heterotrimer of an alpha catalytic subunit (PRKAA1 or PRKAA2), a beta (PRKAB1 or PRKAB2) and a gamma non-catalytic subunits (PRKAG1, PRKAG2 or PRKAG3). Interacts with FNIP1 and FNIP2.</text>
</comment>
<evidence type="ECO:0000256" key="5">
    <source>
        <dbReference type="PROSITE-ProRule" id="PRU00703"/>
    </source>
</evidence>
<gene>
    <name evidence="8" type="ORF">EG68_01028</name>
</gene>
<dbReference type="PROSITE" id="PS51371">
    <property type="entry name" value="CBS"/>
    <property type="match status" value="3"/>
</dbReference>
<evidence type="ECO:0000256" key="3">
    <source>
        <dbReference type="ARBA" id="ARBA00023122"/>
    </source>
</evidence>
<evidence type="ECO:0000256" key="2">
    <source>
        <dbReference type="ARBA" id="ARBA00022737"/>
    </source>
</evidence>
<dbReference type="OrthoDB" id="6283370at2759"/>